<feature type="domain" description="ABC transporter" evidence="9">
    <location>
        <begin position="371"/>
        <end position="606"/>
    </location>
</feature>
<comment type="subcellular location">
    <subcellularLocation>
        <location evidence="1">Cell membrane</location>
        <topology evidence="1">Multi-pass membrane protein</topology>
    </subcellularLocation>
</comment>
<dbReference type="InterPro" id="IPR011527">
    <property type="entry name" value="ABC1_TM_dom"/>
</dbReference>
<organism evidence="11 12">
    <name type="scientific">Lederbergia wuyishanensis</name>
    <dbReference type="NCBI Taxonomy" id="1347903"/>
    <lineage>
        <taxon>Bacteria</taxon>
        <taxon>Bacillati</taxon>
        <taxon>Bacillota</taxon>
        <taxon>Bacilli</taxon>
        <taxon>Bacillales</taxon>
        <taxon>Bacillaceae</taxon>
        <taxon>Lederbergia</taxon>
    </lineage>
</organism>
<feature type="transmembrane region" description="Helical" evidence="8">
    <location>
        <begin position="54"/>
        <end position="79"/>
    </location>
</feature>
<evidence type="ECO:0000259" key="10">
    <source>
        <dbReference type="PROSITE" id="PS50929"/>
    </source>
</evidence>
<dbReference type="SUPFAM" id="SSF90123">
    <property type="entry name" value="ABC transporter transmembrane region"/>
    <property type="match status" value="1"/>
</dbReference>
<reference evidence="11 12" key="1">
    <citation type="submission" date="2023-07" db="EMBL/GenBank/DDBJ databases">
        <title>Genomic Encyclopedia of Type Strains, Phase IV (KMG-IV): sequencing the most valuable type-strain genomes for metagenomic binning, comparative biology and taxonomic classification.</title>
        <authorList>
            <person name="Goeker M."/>
        </authorList>
    </citation>
    <scope>NUCLEOTIDE SEQUENCE [LARGE SCALE GENOMIC DNA]</scope>
    <source>
        <strain evidence="11 12">DSM 27848</strain>
    </source>
</reference>
<evidence type="ECO:0000256" key="3">
    <source>
        <dbReference type="ARBA" id="ARBA00022741"/>
    </source>
</evidence>
<evidence type="ECO:0000256" key="1">
    <source>
        <dbReference type="ARBA" id="ARBA00004651"/>
    </source>
</evidence>
<evidence type="ECO:0000256" key="4">
    <source>
        <dbReference type="ARBA" id="ARBA00022840"/>
    </source>
</evidence>
<name>A0ABU0D8E9_9BACI</name>
<dbReference type="PROSITE" id="PS00211">
    <property type="entry name" value="ABC_TRANSPORTER_1"/>
    <property type="match status" value="1"/>
</dbReference>
<dbReference type="GO" id="GO:0005524">
    <property type="term" value="F:ATP binding"/>
    <property type="evidence" value="ECO:0007669"/>
    <property type="project" value="UniProtKB-KW"/>
</dbReference>
<dbReference type="SUPFAM" id="SSF52540">
    <property type="entry name" value="P-loop containing nucleoside triphosphate hydrolases"/>
    <property type="match status" value="1"/>
</dbReference>
<dbReference type="InterPro" id="IPR039421">
    <property type="entry name" value="Type_1_exporter"/>
</dbReference>
<feature type="transmembrane region" description="Helical" evidence="8">
    <location>
        <begin position="177"/>
        <end position="208"/>
    </location>
</feature>
<dbReference type="PROSITE" id="PS50929">
    <property type="entry name" value="ABC_TM1F"/>
    <property type="match status" value="1"/>
</dbReference>
<keyword evidence="5 8" id="KW-1133">Transmembrane helix</keyword>
<dbReference type="InterPro" id="IPR003439">
    <property type="entry name" value="ABC_transporter-like_ATP-bd"/>
</dbReference>
<feature type="domain" description="ABC transmembrane type-1" evidence="10">
    <location>
        <begin position="55"/>
        <end position="337"/>
    </location>
</feature>
<evidence type="ECO:0000256" key="6">
    <source>
        <dbReference type="ARBA" id="ARBA00023136"/>
    </source>
</evidence>
<dbReference type="InterPro" id="IPR017871">
    <property type="entry name" value="ABC_transporter-like_CS"/>
</dbReference>
<dbReference type="PROSITE" id="PS50893">
    <property type="entry name" value="ABC_TRANSPORTER_2"/>
    <property type="match status" value="1"/>
</dbReference>
<keyword evidence="12" id="KW-1185">Reference proteome</keyword>
<dbReference type="InterPro" id="IPR036640">
    <property type="entry name" value="ABC1_TM_sf"/>
</dbReference>
<keyword evidence="6 8" id="KW-0472">Membrane</keyword>
<evidence type="ECO:0000313" key="11">
    <source>
        <dbReference type="EMBL" id="MDQ0344640.1"/>
    </source>
</evidence>
<dbReference type="PANTHER" id="PTHR43394">
    <property type="entry name" value="ATP-DEPENDENT PERMEASE MDL1, MITOCHONDRIAL"/>
    <property type="match status" value="1"/>
</dbReference>
<dbReference type="InterPro" id="IPR027417">
    <property type="entry name" value="P-loop_NTPase"/>
</dbReference>
<dbReference type="Proteomes" id="UP001232343">
    <property type="component" value="Unassembled WGS sequence"/>
</dbReference>
<keyword evidence="4 11" id="KW-0067">ATP-binding</keyword>
<dbReference type="InterPro" id="IPR003593">
    <property type="entry name" value="AAA+_ATPase"/>
</dbReference>
<proteinExistence type="predicted"/>
<dbReference type="EMBL" id="JAUSUO010000010">
    <property type="protein sequence ID" value="MDQ0344640.1"/>
    <property type="molecule type" value="Genomic_DNA"/>
</dbReference>
<keyword evidence="3" id="KW-0547">Nucleotide-binding</keyword>
<evidence type="ECO:0000313" key="12">
    <source>
        <dbReference type="Proteomes" id="UP001232343"/>
    </source>
</evidence>
<protein>
    <submittedName>
        <fullName evidence="11">ATP-binding cassette subfamily B protein</fullName>
    </submittedName>
</protein>
<dbReference type="RefSeq" id="WP_244682828.1">
    <property type="nucleotide sequence ID" value="NZ_JALIRM010000013.1"/>
</dbReference>
<evidence type="ECO:0000259" key="9">
    <source>
        <dbReference type="PROSITE" id="PS50893"/>
    </source>
</evidence>
<dbReference type="SMART" id="SM00382">
    <property type="entry name" value="AAA"/>
    <property type="match status" value="1"/>
</dbReference>
<dbReference type="PANTHER" id="PTHR43394:SF1">
    <property type="entry name" value="ATP-BINDING CASSETTE SUB-FAMILY B MEMBER 10, MITOCHONDRIAL"/>
    <property type="match status" value="1"/>
</dbReference>
<dbReference type="Pfam" id="PF00005">
    <property type="entry name" value="ABC_tran"/>
    <property type="match status" value="1"/>
</dbReference>
<feature type="transmembrane region" description="Helical" evidence="8">
    <location>
        <begin position="288"/>
        <end position="315"/>
    </location>
</feature>
<feature type="region of interest" description="Disordered" evidence="7">
    <location>
        <begin position="1"/>
        <end position="29"/>
    </location>
</feature>
<evidence type="ECO:0000256" key="7">
    <source>
        <dbReference type="SAM" id="MobiDB-lite"/>
    </source>
</evidence>
<keyword evidence="2 8" id="KW-0812">Transmembrane</keyword>
<comment type="caution">
    <text evidence="11">The sequence shown here is derived from an EMBL/GenBank/DDBJ whole genome shotgun (WGS) entry which is preliminary data.</text>
</comment>
<evidence type="ECO:0000256" key="8">
    <source>
        <dbReference type="SAM" id="Phobius"/>
    </source>
</evidence>
<evidence type="ECO:0000256" key="5">
    <source>
        <dbReference type="ARBA" id="ARBA00022989"/>
    </source>
</evidence>
<dbReference type="CDD" id="cd18547">
    <property type="entry name" value="ABC_6TM_Tm288_like"/>
    <property type="match status" value="1"/>
</dbReference>
<accession>A0ABU0D8E9</accession>
<evidence type="ECO:0000256" key="2">
    <source>
        <dbReference type="ARBA" id="ARBA00022692"/>
    </source>
</evidence>
<dbReference type="Pfam" id="PF00664">
    <property type="entry name" value="ABC_membrane"/>
    <property type="match status" value="1"/>
</dbReference>
<feature type="transmembrane region" description="Helical" evidence="8">
    <location>
        <begin position="91"/>
        <end position="111"/>
    </location>
</feature>
<dbReference type="Gene3D" id="1.20.1560.10">
    <property type="entry name" value="ABC transporter type 1, transmembrane domain"/>
    <property type="match status" value="1"/>
</dbReference>
<sequence length="614" mass="68708">MPNSKERSQPAGPPPGFHRGPGRHLQTGPVVKAKNTKETLKRLWHYLSRQKSGLIAVTIFTAISAVLMLTGPYLIGISIDKYIIPHNYNGLLWLCIALLFVYVGSSAFSWLQMHVMASVSQNTVREMRRDLFDKVQKLPIPYFDKTAHGELMSRTTNDMDTVSNTLNQSMAQFINSVLTLVGVVIFMLVMDVWLTIVSMLIIPLVILITKNVAKFTRKFFSSQQKELGSLNGFIEETVSGQKVIKVYRREEKALEEFREKNIALRNVAKKAQIFAGVMGPSMNFVNNLSFGLIAGIGGWMALKGIVTIGIVVAFLNYSRQFSRPINELANQFNLLQSAIAGAERIFEVMDEVEEDEHRKKLPDLSRIKHSIEFENVSFSYTKEDGAVLKNVSFMAEKGQNIALVGPTGAGKTTIVNLLTRFYDIEKGSIKVDGTDIKMWDRNSLRRRIGIVLQDAFLFSGSILENIRYGRLDATDEEVVNAAKMANADSFIRKMPEGYQSKLSADGGNLSQGQRQLITIARAILADPDILILDEATSSIDTRTERQIQEAMKTLMAGRTSFVIAHRLSTIREADMILVIKDGEIFERGNHDELMDKKGFYYELQMNAGAAQNAV</sequence>
<dbReference type="Gene3D" id="3.40.50.300">
    <property type="entry name" value="P-loop containing nucleotide triphosphate hydrolases"/>
    <property type="match status" value="1"/>
</dbReference>
<gene>
    <name evidence="11" type="ORF">J2S14_003484</name>
</gene>